<evidence type="ECO:0000256" key="4">
    <source>
        <dbReference type="ARBA" id="ARBA00022475"/>
    </source>
</evidence>
<comment type="similarity">
    <text evidence="2">Belongs to the binding-protein-dependent transport system permease family. FecCD subfamily.</text>
</comment>
<keyword evidence="4" id="KW-1003">Cell membrane</keyword>
<dbReference type="SUPFAM" id="SSF81345">
    <property type="entry name" value="ABC transporter involved in vitamin B12 uptake, BtuC"/>
    <property type="match status" value="1"/>
</dbReference>
<dbReference type="CDD" id="cd06550">
    <property type="entry name" value="TM_ABC_iron-siderophores_like"/>
    <property type="match status" value="1"/>
</dbReference>
<evidence type="ECO:0000256" key="1">
    <source>
        <dbReference type="ARBA" id="ARBA00004651"/>
    </source>
</evidence>
<evidence type="ECO:0000256" key="5">
    <source>
        <dbReference type="ARBA" id="ARBA00022692"/>
    </source>
</evidence>
<gene>
    <name evidence="9" type="ordered locus">Clos_2811</name>
</gene>
<accession>A8MKL0</accession>
<proteinExistence type="inferred from homology"/>
<dbReference type="Proteomes" id="UP000000269">
    <property type="component" value="Chromosome"/>
</dbReference>
<sequence length="340" mass="36976">MHRDSLSRYISILMLMILLVIVMMYISVTNGSYDLSIVDVFKTLIRLNKNPEYDLVIFEFRLPRIVVAALVGLGLSIAGMIIQGITKNGLADPGIIGVNAGASAAIVMFMFFFQGKLISTSWVASLSMPFFGLIGGLVSSALVYSFAWKNGRLDVQRFILCGLAVGSGLSAISIYFTMRMSATDFEMAKVWTSGSIWNANWQSIASMMPWFIIILPVVISKAYMLDIFQLEESTVKSLGVSTEKEKLILLLGCIGLVSACVSISGNISFVGLIAPHIAKKLVGIHHNRALPVSGAVGMLLVLVSDFIGKTFFQPVELPVGIVISIIGVPYFIYLLLKTKA</sequence>
<feature type="transmembrane region" description="Helical" evidence="8">
    <location>
        <begin position="9"/>
        <end position="28"/>
    </location>
</feature>
<dbReference type="GO" id="GO:0022857">
    <property type="term" value="F:transmembrane transporter activity"/>
    <property type="evidence" value="ECO:0007669"/>
    <property type="project" value="InterPro"/>
</dbReference>
<dbReference type="Gene3D" id="1.10.3470.10">
    <property type="entry name" value="ABC transporter involved in vitamin B12 uptake, BtuC"/>
    <property type="match status" value="1"/>
</dbReference>
<feature type="transmembrane region" description="Helical" evidence="8">
    <location>
        <begin position="315"/>
        <end position="336"/>
    </location>
</feature>
<feature type="transmembrane region" description="Helical" evidence="8">
    <location>
        <begin position="158"/>
        <end position="178"/>
    </location>
</feature>
<feature type="transmembrane region" description="Helical" evidence="8">
    <location>
        <begin position="126"/>
        <end position="146"/>
    </location>
</feature>
<dbReference type="InterPro" id="IPR037294">
    <property type="entry name" value="ABC_BtuC-like"/>
</dbReference>
<name>A8MKL0_ALKOO</name>
<dbReference type="PANTHER" id="PTHR30472:SF23">
    <property type="entry name" value="IRON-UPTAKE SYSTEM PERMEASE PROTEIN FEUC"/>
    <property type="match status" value="1"/>
</dbReference>
<dbReference type="HOGENOM" id="CLU_013016_1_1_9"/>
<evidence type="ECO:0000313" key="10">
    <source>
        <dbReference type="Proteomes" id="UP000000269"/>
    </source>
</evidence>
<dbReference type="PANTHER" id="PTHR30472">
    <property type="entry name" value="FERRIC ENTEROBACTIN TRANSPORT SYSTEM PERMEASE PROTEIN"/>
    <property type="match status" value="1"/>
</dbReference>
<feature type="transmembrane region" description="Helical" evidence="8">
    <location>
        <begin position="62"/>
        <end position="82"/>
    </location>
</feature>
<protein>
    <submittedName>
        <fullName evidence="9">Transport system permease protein</fullName>
    </submittedName>
</protein>
<keyword evidence="5 8" id="KW-0812">Transmembrane</keyword>
<dbReference type="EMBL" id="CP000853">
    <property type="protein sequence ID" value="ABW20342.1"/>
    <property type="molecule type" value="Genomic_DNA"/>
</dbReference>
<feature type="transmembrane region" description="Helical" evidence="8">
    <location>
        <begin position="207"/>
        <end position="226"/>
    </location>
</feature>
<dbReference type="GO" id="GO:0033214">
    <property type="term" value="P:siderophore-iron import into cell"/>
    <property type="evidence" value="ECO:0007669"/>
    <property type="project" value="TreeGrafter"/>
</dbReference>
<organism evidence="9 10">
    <name type="scientific">Alkaliphilus oremlandii (strain OhILAs)</name>
    <name type="common">Clostridium oremlandii (strain OhILAs)</name>
    <dbReference type="NCBI Taxonomy" id="350688"/>
    <lineage>
        <taxon>Bacteria</taxon>
        <taxon>Bacillati</taxon>
        <taxon>Bacillota</taxon>
        <taxon>Clostridia</taxon>
        <taxon>Peptostreptococcales</taxon>
        <taxon>Natronincolaceae</taxon>
        <taxon>Alkaliphilus</taxon>
    </lineage>
</organism>
<feature type="transmembrane region" description="Helical" evidence="8">
    <location>
        <begin position="247"/>
        <end position="269"/>
    </location>
</feature>
<dbReference type="AlphaFoldDB" id="A8MKL0"/>
<reference evidence="10" key="1">
    <citation type="submission" date="2007-10" db="EMBL/GenBank/DDBJ databases">
        <title>Complete genome of Alkaliphilus oremlandii OhILAs.</title>
        <authorList>
            <person name="Copeland A."/>
            <person name="Lucas S."/>
            <person name="Lapidus A."/>
            <person name="Barry K."/>
            <person name="Detter J.C."/>
            <person name="Glavina del Rio T."/>
            <person name="Hammon N."/>
            <person name="Israni S."/>
            <person name="Dalin E."/>
            <person name="Tice H."/>
            <person name="Pitluck S."/>
            <person name="Chain P."/>
            <person name="Malfatti S."/>
            <person name="Shin M."/>
            <person name="Vergez L."/>
            <person name="Schmutz J."/>
            <person name="Larimer F."/>
            <person name="Land M."/>
            <person name="Hauser L."/>
            <person name="Kyrpides N."/>
            <person name="Mikhailova N."/>
            <person name="Stolz J.F."/>
            <person name="Dawson A."/>
            <person name="Fisher E."/>
            <person name="Crable B."/>
            <person name="Perera E."/>
            <person name="Lisak J."/>
            <person name="Ranganathan M."/>
            <person name="Basu P."/>
            <person name="Richardson P."/>
        </authorList>
    </citation>
    <scope>NUCLEOTIDE SEQUENCE [LARGE SCALE GENOMIC DNA]</scope>
    <source>
        <strain evidence="10">OhILAs</strain>
    </source>
</reference>
<evidence type="ECO:0000256" key="8">
    <source>
        <dbReference type="SAM" id="Phobius"/>
    </source>
</evidence>
<dbReference type="Pfam" id="PF01032">
    <property type="entry name" value="FecCD"/>
    <property type="match status" value="1"/>
</dbReference>
<dbReference type="KEGG" id="aoe:Clos_2811"/>
<evidence type="ECO:0000256" key="3">
    <source>
        <dbReference type="ARBA" id="ARBA00022448"/>
    </source>
</evidence>
<keyword evidence="6 8" id="KW-1133">Transmembrane helix</keyword>
<dbReference type="InterPro" id="IPR000522">
    <property type="entry name" value="ABC_transptr_permease_BtuC"/>
</dbReference>
<evidence type="ECO:0000256" key="2">
    <source>
        <dbReference type="ARBA" id="ARBA00007935"/>
    </source>
</evidence>
<dbReference type="RefSeq" id="WP_012160649.1">
    <property type="nucleotide sequence ID" value="NC_009922.1"/>
</dbReference>
<keyword evidence="7 8" id="KW-0472">Membrane</keyword>
<dbReference type="OrthoDB" id="9792889at2"/>
<evidence type="ECO:0000256" key="6">
    <source>
        <dbReference type="ARBA" id="ARBA00022989"/>
    </source>
</evidence>
<feature type="transmembrane region" description="Helical" evidence="8">
    <location>
        <begin position="289"/>
        <end position="308"/>
    </location>
</feature>
<keyword evidence="10" id="KW-1185">Reference proteome</keyword>
<evidence type="ECO:0000313" key="9">
    <source>
        <dbReference type="EMBL" id="ABW20342.1"/>
    </source>
</evidence>
<dbReference type="GO" id="GO:0005886">
    <property type="term" value="C:plasma membrane"/>
    <property type="evidence" value="ECO:0007669"/>
    <property type="project" value="UniProtKB-SubCell"/>
</dbReference>
<dbReference type="STRING" id="350688.Clos_2811"/>
<keyword evidence="3" id="KW-0813">Transport</keyword>
<feature type="transmembrane region" description="Helical" evidence="8">
    <location>
        <begin position="94"/>
        <end position="114"/>
    </location>
</feature>
<dbReference type="eggNOG" id="COG0609">
    <property type="taxonomic scope" value="Bacteria"/>
</dbReference>
<evidence type="ECO:0000256" key="7">
    <source>
        <dbReference type="ARBA" id="ARBA00023136"/>
    </source>
</evidence>
<comment type="subcellular location">
    <subcellularLocation>
        <location evidence="1">Cell membrane</location>
        <topology evidence="1">Multi-pass membrane protein</topology>
    </subcellularLocation>
</comment>
<dbReference type="FunFam" id="1.10.3470.10:FF:000001">
    <property type="entry name" value="Vitamin B12 ABC transporter permease BtuC"/>
    <property type="match status" value="1"/>
</dbReference>